<keyword evidence="2" id="KW-1185">Reference proteome</keyword>
<evidence type="ECO:0008006" key="3">
    <source>
        <dbReference type="Google" id="ProtNLM"/>
    </source>
</evidence>
<gene>
    <name evidence="1" type="ORF">K432DRAFT_266849</name>
</gene>
<accession>A0A8E2E6V0</accession>
<sequence>VIWIPDFTICAHDVETTFASLTTAKRLQFLSMGLSDSRPYISRFDAFMPNKFRVTKSGDGQSMYVLYSRSNHSCDPNA</sequence>
<reference evidence="1 2" key="1">
    <citation type="journal article" date="2016" name="Nat. Commun.">
        <title>Ectomycorrhizal ecology is imprinted in the genome of the dominant symbiotic fungus Cenococcum geophilum.</title>
        <authorList>
            <consortium name="DOE Joint Genome Institute"/>
            <person name="Peter M."/>
            <person name="Kohler A."/>
            <person name="Ohm R.A."/>
            <person name="Kuo A."/>
            <person name="Krutzmann J."/>
            <person name="Morin E."/>
            <person name="Arend M."/>
            <person name="Barry K.W."/>
            <person name="Binder M."/>
            <person name="Choi C."/>
            <person name="Clum A."/>
            <person name="Copeland A."/>
            <person name="Grisel N."/>
            <person name="Haridas S."/>
            <person name="Kipfer T."/>
            <person name="LaButti K."/>
            <person name="Lindquist E."/>
            <person name="Lipzen A."/>
            <person name="Maire R."/>
            <person name="Meier B."/>
            <person name="Mihaltcheva S."/>
            <person name="Molinier V."/>
            <person name="Murat C."/>
            <person name="Poggeler S."/>
            <person name="Quandt C.A."/>
            <person name="Sperisen C."/>
            <person name="Tritt A."/>
            <person name="Tisserant E."/>
            <person name="Crous P.W."/>
            <person name="Henrissat B."/>
            <person name="Nehls U."/>
            <person name="Egli S."/>
            <person name="Spatafora J.W."/>
            <person name="Grigoriev I.V."/>
            <person name="Martin F.M."/>
        </authorList>
    </citation>
    <scope>NUCLEOTIDE SEQUENCE [LARGE SCALE GENOMIC DNA]</scope>
    <source>
        <strain evidence="1 2">CBS 459.81</strain>
    </source>
</reference>
<feature type="non-terminal residue" evidence="1">
    <location>
        <position position="78"/>
    </location>
</feature>
<dbReference type="AlphaFoldDB" id="A0A8E2E6V0"/>
<name>A0A8E2E6V0_9PEZI</name>
<proteinExistence type="predicted"/>
<dbReference type="Proteomes" id="UP000250266">
    <property type="component" value="Unassembled WGS sequence"/>
</dbReference>
<feature type="non-terminal residue" evidence="1">
    <location>
        <position position="1"/>
    </location>
</feature>
<protein>
    <recommendedName>
        <fullName evidence="3">SET domain-containing protein</fullName>
    </recommendedName>
</protein>
<evidence type="ECO:0000313" key="1">
    <source>
        <dbReference type="EMBL" id="OCK78253.1"/>
    </source>
</evidence>
<organism evidence="1 2">
    <name type="scientific">Lepidopterella palustris CBS 459.81</name>
    <dbReference type="NCBI Taxonomy" id="1314670"/>
    <lineage>
        <taxon>Eukaryota</taxon>
        <taxon>Fungi</taxon>
        <taxon>Dikarya</taxon>
        <taxon>Ascomycota</taxon>
        <taxon>Pezizomycotina</taxon>
        <taxon>Dothideomycetes</taxon>
        <taxon>Pleosporomycetidae</taxon>
        <taxon>Mytilinidiales</taxon>
        <taxon>Argynnaceae</taxon>
        <taxon>Lepidopterella</taxon>
    </lineage>
</organism>
<dbReference type="EMBL" id="KV745071">
    <property type="protein sequence ID" value="OCK78253.1"/>
    <property type="molecule type" value="Genomic_DNA"/>
</dbReference>
<dbReference type="OrthoDB" id="265717at2759"/>
<evidence type="ECO:0000313" key="2">
    <source>
        <dbReference type="Proteomes" id="UP000250266"/>
    </source>
</evidence>